<organism>
    <name type="scientific">Solenopsis invicta</name>
    <name type="common">Red imported fire ant</name>
    <name type="synonym">Solenopsis wagneri</name>
    <dbReference type="NCBI Taxonomy" id="13686"/>
    <lineage>
        <taxon>Eukaryota</taxon>
        <taxon>Metazoa</taxon>
        <taxon>Ecdysozoa</taxon>
        <taxon>Arthropoda</taxon>
        <taxon>Hexapoda</taxon>
        <taxon>Insecta</taxon>
        <taxon>Pterygota</taxon>
        <taxon>Neoptera</taxon>
        <taxon>Endopterygota</taxon>
        <taxon>Hymenoptera</taxon>
        <taxon>Apocrita</taxon>
        <taxon>Aculeata</taxon>
        <taxon>Formicoidea</taxon>
        <taxon>Formicidae</taxon>
        <taxon>Myrmicinae</taxon>
        <taxon>Solenopsis</taxon>
    </lineage>
</organism>
<dbReference type="Gene3D" id="3.80.10.10">
    <property type="entry name" value="Ribonuclease Inhibitor"/>
    <property type="match status" value="1"/>
</dbReference>
<dbReference type="InterPro" id="IPR032675">
    <property type="entry name" value="LRR_dom_sf"/>
</dbReference>
<feature type="non-terminal residue" evidence="1">
    <location>
        <position position="1"/>
    </location>
</feature>
<gene>
    <name evidence="1" type="ORF">SINV_14544</name>
</gene>
<evidence type="ECO:0000313" key="1">
    <source>
        <dbReference type="EMBL" id="EFZ16026.1"/>
    </source>
</evidence>
<proteinExistence type="predicted"/>
<dbReference type="EMBL" id="GL765676">
    <property type="protein sequence ID" value="EFZ16026.1"/>
    <property type="molecule type" value="Genomic_DNA"/>
</dbReference>
<name>E9ITS9_SOLIN</name>
<protein>
    <submittedName>
        <fullName evidence="1">Uncharacterized protein</fullName>
    </submittedName>
</protein>
<dbReference type="SUPFAM" id="SSF52058">
    <property type="entry name" value="L domain-like"/>
    <property type="match status" value="1"/>
</dbReference>
<dbReference type="InterPro" id="IPR001611">
    <property type="entry name" value="Leu-rich_rpt"/>
</dbReference>
<sequence>ISGIFSLLQLDLSANFFQEFPSDALRHLTDLKYLNMSNNLLTTRRASGPCRVLCANTK</sequence>
<accession>E9ITS9</accession>
<dbReference type="Pfam" id="PF13855">
    <property type="entry name" value="LRR_8"/>
    <property type="match status" value="1"/>
</dbReference>
<feature type="non-terminal residue" evidence="1">
    <location>
        <position position="58"/>
    </location>
</feature>
<dbReference type="AlphaFoldDB" id="E9ITS9"/>
<reference evidence="1" key="1">
    <citation type="journal article" date="2011" name="Proc. Natl. Acad. Sci. U.S.A.">
        <title>The genome of the fire ant Solenopsis invicta.</title>
        <authorList>
            <person name="Wurm Y."/>
            <person name="Wang J."/>
            <person name="Riba-Grognuz O."/>
            <person name="Corona M."/>
            <person name="Nygaard S."/>
            <person name="Hunt B.G."/>
            <person name="Ingram K.K."/>
            <person name="Falquet L."/>
            <person name="Nipitwattanaphon M."/>
            <person name="Gotzek D."/>
            <person name="Dijkstra M.B."/>
            <person name="Oettler J."/>
            <person name="Comtesse F."/>
            <person name="Shih C.J."/>
            <person name="Wu W.J."/>
            <person name="Yang C.C."/>
            <person name="Thomas J."/>
            <person name="Beaudoing E."/>
            <person name="Pradervand S."/>
            <person name="Flegel V."/>
            <person name="Cook E.D."/>
            <person name="Fabbretti R."/>
            <person name="Stockinger H."/>
            <person name="Long L."/>
            <person name="Farmerie W.G."/>
            <person name="Oakey J."/>
            <person name="Boomsma J.J."/>
            <person name="Pamilo P."/>
            <person name="Yi S.V."/>
            <person name="Heinze J."/>
            <person name="Goodisman M.A."/>
            <person name="Farinelli L."/>
            <person name="Harshman K."/>
            <person name="Hulo N."/>
            <person name="Cerutti L."/>
            <person name="Xenarios I."/>
            <person name="Shoemaker D."/>
            <person name="Keller L."/>
        </authorList>
    </citation>
    <scope>NUCLEOTIDE SEQUENCE [LARGE SCALE GENOMIC DNA]</scope>
</reference>
<dbReference type="HOGENOM" id="CLU_2985044_0_0_1"/>